<evidence type="ECO:0000313" key="6">
    <source>
        <dbReference type="EMBL" id="KAK4877221.1"/>
    </source>
</evidence>
<dbReference type="Gene3D" id="3.40.30.10">
    <property type="entry name" value="Glutaredoxin"/>
    <property type="match status" value="1"/>
</dbReference>
<dbReference type="PANTHER" id="PTHR43968">
    <property type="match status" value="1"/>
</dbReference>
<dbReference type="FunFam" id="1.20.1050.10:FF:000009">
    <property type="entry name" value="Glutathione S-transferase omega-1"/>
    <property type="match status" value="1"/>
</dbReference>
<dbReference type="GO" id="GO:0045174">
    <property type="term" value="F:glutathione dehydrogenase (ascorbate) activity"/>
    <property type="evidence" value="ECO:0007669"/>
    <property type="project" value="TreeGrafter"/>
</dbReference>
<dbReference type="Gene3D" id="1.20.1050.10">
    <property type="match status" value="1"/>
</dbReference>
<dbReference type="InterPro" id="IPR050983">
    <property type="entry name" value="GST_Omega/HSP26"/>
</dbReference>
<dbReference type="AlphaFoldDB" id="A0AAN7P947"/>
<dbReference type="PROSITE" id="PS50181">
    <property type="entry name" value="FBOX"/>
    <property type="match status" value="1"/>
</dbReference>
<proteinExistence type="inferred from homology"/>
<dbReference type="Pfam" id="PF12937">
    <property type="entry name" value="F-box-like"/>
    <property type="match status" value="1"/>
</dbReference>
<feature type="domain" description="GST N-terminal" evidence="4">
    <location>
        <begin position="111"/>
        <end position="190"/>
    </location>
</feature>
<dbReference type="PRINTS" id="PR01625">
    <property type="entry name" value="GSTRNSFRASEO"/>
</dbReference>
<evidence type="ECO:0000256" key="2">
    <source>
        <dbReference type="ARBA" id="ARBA00023002"/>
    </source>
</evidence>
<reference evidence="7" key="1">
    <citation type="submission" date="2023-01" db="EMBL/GenBank/DDBJ databases">
        <title>Key to firefly adult light organ development and bioluminescence: homeobox transcription factors regulate luciferase expression and transportation to peroxisome.</title>
        <authorList>
            <person name="Fu X."/>
        </authorList>
    </citation>
    <scope>NUCLEOTIDE SEQUENCE [LARGE SCALE GENOMIC DNA]</scope>
</reference>
<dbReference type="EMBL" id="JARPUR010000004">
    <property type="protein sequence ID" value="KAK4877221.1"/>
    <property type="molecule type" value="Genomic_DNA"/>
</dbReference>
<protein>
    <submittedName>
        <fullName evidence="6">Uncharacterized protein</fullName>
    </submittedName>
</protein>
<dbReference type="InterPro" id="IPR001810">
    <property type="entry name" value="F-box_dom"/>
</dbReference>
<dbReference type="GO" id="GO:0004364">
    <property type="term" value="F:glutathione transferase activity"/>
    <property type="evidence" value="ECO:0007669"/>
    <property type="project" value="InterPro"/>
</dbReference>
<keyword evidence="2" id="KW-0560">Oxidoreductase</keyword>
<dbReference type="InterPro" id="IPR036249">
    <property type="entry name" value="Thioredoxin-like_sf"/>
</dbReference>
<keyword evidence="7" id="KW-1185">Reference proteome</keyword>
<dbReference type="InterPro" id="IPR036047">
    <property type="entry name" value="F-box-like_dom_sf"/>
</dbReference>
<evidence type="ECO:0000259" key="4">
    <source>
        <dbReference type="PROSITE" id="PS50404"/>
    </source>
</evidence>
<dbReference type="InterPro" id="IPR004045">
    <property type="entry name" value="Glutathione_S-Trfase_N"/>
</dbReference>
<evidence type="ECO:0000259" key="3">
    <source>
        <dbReference type="PROSITE" id="PS50181"/>
    </source>
</evidence>
<dbReference type="InterPro" id="IPR036282">
    <property type="entry name" value="Glutathione-S-Trfase_C_sf"/>
</dbReference>
<dbReference type="InterPro" id="IPR005442">
    <property type="entry name" value="GST_omega"/>
</dbReference>
<evidence type="ECO:0000313" key="7">
    <source>
        <dbReference type="Proteomes" id="UP001353858"/>
    </source>
</evidence>
<dbReference type="SUPFAM" id="SSF81383">
    <property type="entry name" value="F-box domain"/>
    <property type="match status" value="1"/>
</dbReference>
<dbReference type="Pfam" id="PF13410">
    <property type="entry name" value="GST_C_2"/>
    <property type="match status" value="1"/>
</dbReference>
<organism evidence="6 7">
    <name type="scientific">Aquatica leii</name>
    <dbReference type="NCBI Taxonomy" id="1421715"/>
    <lineage>
        <taxon>Eukaryota</taxon>
        <taxon>Metazoa</taxon>
        <taxon>Ecdysozoa</taxon>
        <taxon>Arthropoda</taxon>
        <taxon>Hexapoda</taxon>
        <taxon>Insecta</taxon>
        <taxon>Pterygota</taxon>
        <taxon>Neoptera</taxon>
        <taxon>Endopterygota</taxon>
        <taxon>Coleoptera</taxon>
        <taxon>Polyphaga</taxon>
        <taxon>Elateriformia</taxon>
        <taxon>Elateroidea</taxon>
        <taxon>Lampyridae</taxon>
        <taxon>Luciolinae</taxon>
        <taxon>Aquatica</taxon>
    </lineage>
</organism>
<evidence type="ECO:0000259" key="5">
    <source>
        <dbReference type="PROSITE" id="PS50405"/>
    </source>
</evidence>
<name>A0AAN7P947_9COLE</name>
<comment type="similarity">
    <text evidence="1">Belongs to the GST superfamily. Omega family.</text>
</comment>
<dbReference type="InterPro" id="IPR040079">
    <property type="entry name" value="Glutathione_S-Trfase"/>
</dbReference>
<dbReference type="Pfam" id="PF13409">
    <property type="entry name" value="GST_N_2"/>
    <property type="match status" value="1"/>
</dbReference>
<feature type="domain" description="F-box" evidence="3">
    <location>
        <begin position="9"/>
        <end position="55"/>
    </location>
</feature>
<accession>A0AAN7P947</accession>
<dbReference type="InterPro" id="IPR010987">
    <property type="entry name" value="Glutathione-S-Trfase_C-like"/>
</dbReference>
<dbReference type="SFLD" id="SFLDS00019">
    <property type="entry name" value="Glutathione_Transferase_(cytos"/>
    <property type="match status" value="1"/>
</dbReference>
<dbReference type="GO" id="GO:0006749">
    <property type="term" value="P:glutathione metabolic process"/>
    <property type="evidence" value="ECO:0007669"/>
    <property type="project" value="TreeGrafter"/>
</dbReference>
<dbReference type="Proteomes" id="UP001353858">
    <property type="component" value="Unassembled WGS sequence"/>
</dbReference>
<dbReference type="CDD" id="cd03055">
    <property type="entry name" value="GST_N_Omega"/>
    <property type="match status" value="1"/>
</dbReference>
<gene>
    <name evidence="6" type="ORF">RN001_009727</name>
</gene>
<sequence length="336" mass="39256">MYSLIDYSFSTLLLLPVEMLVNILRLLDDKSLLNAAFSSKRFMSVCKGDPVLRRRIRSYIRKEKQLFKKSTLNAKLQVEIIQHDQPQLFVVSRMSPKHLTQGSKLPPPTRGKIRLYSSRFCPYAQRIHLVLDAKKIPYDVVYINLSNKPDWFFEKSPLGKVPALEVEGGDVLYESLIIAEYLEDIWTTHPLHSRDPLQKAKDRLLVDQFGKVINTMYKLVLSTNRSYLEDHRNVIMNGLDVFEKELSRRDGPFFGGHKPGMLDYMIWPWCERADLLKLFGNEFMLKKDVFKKLLDWRTLMRDDPAVKKSYINTETHVKYVQSYRAGVPDYDLEVST</sequence>
<dbReference type="SUPFAM" id="SSF47616">
    <property type="entry name" value="GST C-terminal domain-like"/>
    <property type="match status" value="1"/>
</dbReference>
<dbReference type="PROSITE" id="PS50404">
    <property type="entry name" value="GST_NTER"/>
    <property type="match status" value="1"/>
</dbReference>
<dbReference type="SFLD" id="SFLDG00358">
    <property type="entry name" value="Main_(cytGST)"/>
    <property type="match status" value="1"/>
</dbReference>
<evidence type="ECO:0000256" key="1">
    <source>
        <dbReference type="ARBA" id="ARBA00011067"/>
    </source>
</evidence>
<dbReference type="Gene3D" id="1.20.1280.50">
    <property type="match status" value="1"/>
</dbReference>
<dbReference type="SUPFAM" id="SSF52833">
    <property type="entry name" value="Thioredoxin-like"/>
    <property type="match status" value="1"/>
</dbReference>
<dbReference type="GO" id="GO:0005737">
    <property type="term" value="C:cytoplasm"/>
    <property type="evidence" value="ECO:0007669"/>
    <property type="project" value="InterPro"/>
</dbReference>
<feature type="domain" description="GST C-terminal" evidence="5">
    <location>
        <begin position="195"/>
        <end position="320"/>
    </location>
</feature>
<dbReference type="PROSITE" id="PS50405">
    <property type="entry name" value="GST_CTER"/>
    <property type="match status" value="1"/>
</dbReference>
<comment type="caution">
    <text evidence="6">The sequence shown here is derived from an EMBL/GenBank/DDBJ whole genome shotgun (WGS) entry which is preliminary data.</text>
</comment>
<dbReference type="PANTHER" id="PTHR43968:SF6">
    <property type="entry name" value="GLUTATHIONE S-TRANSFERASE OMEGA"/>
    <property type="match status" value="1"/>
</dbReference>
<dbReference type="FunFam" id="3.40.30.10:FF:000123">
    <property type="entry name" value="Glutathione transferase o1"/>
    <property type="match status" value="1"/>
</dbReference>